<feature type="compositionally biased region" description="Acidic residues" evidence="1">
    <location>
        <begin position="300"/>
        <end position="329"/>
    </location>
</feature>
<dbReference type="CDD" id="cd00118">
    <property type="entry name" value="LysM"/>
    <property type="match status" value="1"/>
</dbReference>
<feature type="region of interest" description="Disordered" evidence="1">
    <location>
        <begin position="146"/>
        <end position="175"/>
    </location>
</feature>
<dbReference type="InterPro" id="IPR018392">
    <property type="entry name" value="LysM"/>
</dbReference>
<feature type="region of interest" description="Disordered" evidence="1">
    <location>
        <begin position="221"/>
        <end position="281"/>
    </location>
</feature>
<feature type="compositionally biased region" description="Acidic residues" evidence="1">
    <location>
        <begin position="155"/>
        <end position="167"/>
    </location>
</feature>
<dbReference type="EMBL" id="LGTO01000007">
    <property type="protein sequence ID" value="KNE20632.1"/>
    <property type="molecule type" value="Genomic_DNA"/>
</dbReference>
<feature type="compositionally biased region" description="Basic and acidic residues" evidence="1">
    <location>
        <begin position="223"/>
        <end position="257"/>
    </location>
</feature>
<dbReference type="GeneID" id="66870168"/>
<gene>
    <name evidence="3" type="ORF">AFK71_19995</name>
</gene>
<evidence type="ECO:0000313" key="3">
    <source>
        <dbReference type="EMBL" id="KNE20632.1"/>
    </source>
</evidence>
<name>A0A0L0QPW4_VIRPA</name>
<evidence type="ECO:0000259" key="2">
    <source>
        <dbReference type="PROSITE" id="PS51782"/>
    </source>
</evidence>
<dbReference type="RefSeq" id="WP_050353211.1">
    <property type="nucleotide sequence ID" value="NZ_CP073011.1"/>
</dbReference>
<dbReference type="SUPFAM" id="SSF54106">
    <property type="entry name" value="LysM domain"/>
    <property type="match status" value="1"/>
</dbReference>
<dbReference type="Gene3D" id="3.10.350.10">
    <property type="entry name" value="LysM domain"/>
    <property type="match status" value="1"/>
</dbReference>
<dbReference type="InterPro" id="IPR036779">
    <property type="entry name" value="LysM_dom_sf"/>
</dbReference>
<sequence length="418" mass="49124">MTNKESVFQFELNETLYFEKGQEVNEMRGVSLEPDISIHSFHDYISIRGVIELKGEYEKSSHNDFYSDLELNEMASKRYVEVVEEENEDGLCIFSHRFPVEISVPANRIADLNDISVYIQTFDYEIPDPTLFRLYSTIEIHGIQQEERMVPTEQQEVDEEQSEDEFDVATAEADSDFREENVDHFQFELQQSELDHKSEEIEDNQSLPFLDDPNQEVLDEERLEVSEETEKVLDEEQLEVSKETEKTLRVEEINKAEDQEELAEGPASTEDTNEEIDETGRWKYKETKTLKEFFGTEAKENDDLDEEEMEEDEDYEWTEEEYEQEDAETSPEVNQNSDDRRNHEGVKDVSYLADMFSGKEENSYTSMRLCIVQEQDTIDSIAERYQVSALQLIKQNRLDDDYDVTEGQLLYIPQKKKQ</sequence>
<dbReference type="SMART" id="SM00257">
    <property type="entry name" value="LysM"/>
    <property type="match status" value="1"/>
</dbReference>
<evidence type="ECO:0000256" key="1">
    <source>
        <dbReference type="SAM" id="MobiDB-lite"/>
    </source>
</evidence>
<feature type="domain" description="LysM" evidence="2">
    <location>
        <begin position="368"/>
        <end position="412"/>
    </location>
</feature>
<comment type="caution">
    <text evidence="3">The sequence shown here is derived from an EMBL/GenBank/DDBJ whole genome shotgun (WGS) entry which is preliminary data.</text>
</comment>
<dbReference type="PROSITE" id="PS51782">
    <property type="entry name" value="LYSM"/>
    <property type="match status" value="1"/>
</dbReference>
<dbReference type="Proteomes" id="UP000036780">
    <property type="component" value="Unassembled WGS sequence"/>
</dbReference>
<reference evidence="4" key="1">
    <citation type="submission" date="2015-07" db="EMBL/GenBank/DDBJ databases">
        <title>Fjat-10053 dsm26.</title>
        <authorList>
            <person name="Liu B."/>
            <person name="Wang J."/>
            <person name="Zhu Y."/>
            <person name="Liu G."/>
            <person name="Chen Q."/>
            <person name="Chen Z."/>
            <person name="Lan J."/>
            <person name="Che J."/>
            <person name="Ge C."/>
            <person name="Shi H."/>
            <person name="Pan Z."/>
            <person name="Liu X."/>
        </authorList>
    </citation>
    <scope>NUCLEOTIDE SEQUENCE [LARGE SCALE GENOMIC DNA]</scope>
    <source>
        <strain evidence="4">DSM 26</strain>
    </source>
</reference>
<organism evidence="3 4">
    <name type="scientific">Virgibacillus pantothenticus</name>
    <dbReference type="NCBI Taxonomy" id="1473"/>
    <lineage>
        <taxon>Bacteria</taxon>
        <taxon>Bacillati</taxon>
        <taxon>Bacillota</taxon>
        <taxon>Bacilli</taxon>
        <taxon>Bacillales</taxon>
        <taxon>Bacillaceae</taxon>
        <taxon>Virgibacillus</taxon>
    </lineage>
</organism>
<feature type="region of interest" description="Disordered" evidence="1">
    <location>
        <begin position="293"/>
        <end position="346"/>
    </location>
</feature>
<proteinExistence type="predicted"/>
<feature type="region of interest" description="Disordered" evidence="1">
    <location>
        <begin position="196"/>
        <end position="215"/>
    </location>
</feature>
<feature type="compositionally biased region" description="Basic and acidic residues" evidence="1">
    <location>
        <begin position="337"/>
        <end position="346"/>
    </location>
</feature>
<keyword evidence="4" id="KW-1185">Reference proteome</keyword>
<dbReference type="PATRIC" id="fig|1473.5.peg.2745"/>
<dbReference type="AlphaFoldDB" id="A0A0L0QPW4"/>
<accession>A0A0L0QPW4</accession>
<dbReference type="InterPro" id="IPR048862">
    <property type="entry name" value="SPOCS_spoVID_N"/>
</dbReference>
<dbReference type="Pfam" id="PF20918">
    <property type="entry name" value="SPOCS_spoVID-N"/>
    <property type="match status" value="1"/>
</dbReference>
<evidence type="ECO:0000313" key="4">
    <source>
        <dbReference type="Proteomes" id="UP000036780"/>
    </source>
</evidence>
<dbReference type="Pfam" id="PF01476">
    <property type="entry name" value="LysM"/>
    <property type="match status" value="1"/>
</dbReference>
<protein>
    <recommendedName>
        <fullName evidence="2">LysM domain-containing protein</fullName>
    </recommendedName>
</protein>